<dbReference type="EMBL" id="LXQA010292079">
    <property type="protein sequence ID" value="MCI41417.1"/>
    <property type="molecule type" value="Genomic_DNA"/>
</dbReference>
<evidence type="ECO:0008006" key="4">
    <source>
        <dbReference type="Google" id="ProtNLM"/>
    </source>
</evidence>
<protein>
    <recommendedName>
        <fullName evidence="4">Retrotransposon gag protein</fullName>
    </recommendedName>
</protein>
<reference evidence="2 3" key="1">
    <citation type="journal article" date="2018" name="Front. Plant Sci.">
        <title>Red Clover (Trifolium pratense) and Zigzag Clover (T. medium) - A Picture of Genomic Similarities and Differences.</title>
        <authorList>
            <person name="Dluhosova J."/>
            <person name="Istvanek J."/>
            <person name="Nedelnik J."/>
            <person name="Repkova J."/>
        </authorList>
    </citation>
    <scope>NUCLEOTIDE SEQUENCE [LARGE SCALE GENOMIC DNA]</scope>
    <source>
        <strain evidence="3">cv. 10/8</strain>
        <tissue evidence="2">Leaf</tissue>
    </source>
</reference>
<feature type="non-terminal residue" evidence="2">
    <location>
        <position position="1"/>
    </location>
</feature>
<evidence type="ECO:0000313" key="2">
    <source>
        <dbReference type="EMBL" id="MCI41417.1"/>
    </source>
</evidence>
<feature type="non-terminal residue" evidence="2">
    <location>
        <position position="116"/>
    </location>
</feature>
<organism evidence="2 3">
    <name type="scientific">Trifolium medium</name>
    <dbReference type="NCBI Taxonomy" id="97028"/>
    <lineage>
        <taxon>Eukaryota</taxon>
        <taxon>Viridiplantae</taxon>
        <taxon>Streptophyta</taxon>
        <taxon>Embryophyta</taxon>
        <taxon>Tracheophyta</taxon>
        <taxon>Spermatophyta</taxon>
        <taxon>Magnoliopsida</taxon>
        <taxon>eudicotyledons</taxon>
        <taxon>Gunneridae</taxon>
        <taxon>Pentapetalae</taxon>
        <taxon>rosids</taxon>
        <taxon>fabids</taxon>
        <taxon>Fabales</taxon>
        <taxon>Fabaceae</taxon>
        <taxon>Papilionoideae</taxon>
        <taxon>50 kb inversion clade</taxon>
        <taxon>NPAAA clade</taxon>
        <taxon>Hologalegina</taxon>
        <taxon>IRL clade</taxon>
        <taxon>Trifolieae</taxon>
        <taxon>Trifolium</taxon>
    </lineage>
</organism>
<comment type="caution">
    <text evidence="2">The sequence shown here is derived from an EMBL/GenBank/DDBJ whole genome shotgun (WGS) entry which is preliminary data.</text>
</comment>
<dbReference type="AlphaFoldDB" id="A0A392RZ36"/>
<evidence type="ECO:0000256" key="1">
    <source>
        <dbReference type="SAM" id="MobiDB-lite"/>
    </source>
</evidence>
<accession>A0A392RZ36</accession>
<evidence type="ECO:0000313" key="3">
    <source>
        <dbReference type="Proteomes" id="UP000265520"/>
    </source>
</evidence>
<sequence length="116" mass="12855">IAMNSGGAKLSETKGSRSGLKSLKGEEYEEFRRSVKKIELPSFDGGDPAGWISRAEVYFRVQETSPEVRVSLAQLCMEGPTIHFFNSLLEDEVELTWERLKDALLDRYGGIGAGDV</sequence>
<feature type="region of interest" description="Disordered" evidence="1">
    <location>
        <begin position="1"/>
        <end position="21"/>
    </location>
</feature>
<proteinExistence type="predicted"/>
<dbReference type="Proteomes" id="UP000265520">
    <property type="component" value="Unassembled WGS sequence"/>
</dbReference>
<keyword evidence="3" id="KW-1185">Reference proteome</keyword>
<name>A0A392RZ36_9FABA</name>